<sequence length="460" mass="50916">MKVITISTRSLLAKAHVFLIALLIFTSACSDPSEIGLVLEPGSNQIGVFYEEIPLSPYLVLADSFNTTSQGRLLVGGDQSEFFGTTQAIGYSRLSFNPNGIPPRPEALFDSAVFTMNVVDLIGEDFDEEKAFQVHRLTEPILDTAYYNFNHLSFEEDNTIASGSFLLAPDTVNQLRMEVSPDLSAELFGKLTTDDPVFDDIFAFRDYFPGIAITGDPEQNASLSLATGSGTGMILYYHYDGDTVSTAYPINTIQSRHFNGILSDRQGSAIGSVVERGEAYDVPGDRVGTKAGLGLMLKLDMSPLHGFLDTLENITFNQIMLEVGPVEEYPEFKAPYNPLVMYFATEDNEIYRRFDGAEVAIQAEGQGHTGLDPEGNVVPTTNNQTGLIYNTEDRVYANQITSYVNAIYRSGLVRTDLFLYPNVPSTERAPVTSDAFKRSLREFKLAKDNIKLKVYYTRVR</sequence>
<dbReference type="PROSITE" id="PS51257">
    <property type="entry name" value="PROKAR_LIPOPROTEIN"/>
    <property type="match status" value="1"/>
</dbReference>
<reference evidence="2" key="1">
    <citation type="journal article" date="2019" name="Int. J. Syst. Evol. Microbiol.">
        <title>The Global Catalogue of Microorganisms (GCM) 10K type strain sequencing project: providing services to taxonomists for standard genome sequencing and annotation.</title>
        <authorList>
            <consortium name="The Broad Institute Genomics Platform"/>
            <consortium name="The Broad Institute Genome Sequencing Center for Infectious Disease"/>
            <person name="Wu L."/>
            <person name="Ma J."/>
        </authorList>
    </citation>
    <scope>NUCLEOTIDE SEQUENCE [LARGE SCALE GENOMIC DNA]</scope>
    <source>
        <strain evidence="2">CECT 7706</strain>
    </source>
</reference>
<evidence type="ECO:0000313" key="2">
    <source>
        <dbReference type="Proteomes" id="UP001236663"/>
    </source>
</evidence>
<protein>
    <submittedName>
        <fullName evidence="1">DUF4270 family protein</fullName>
    </submittedName>
</protein>
<organism evidence="1 2">
    <name type="scientific">Cyclobacterium jeungdonense</name>
    <dbReference type="NCBI Taxonomy" id="708087"/>
    <lineage>
        <taxon>Bacteria</taxon>
        <taxon>Pseudomonadati</taxon>
        <taxon>Bacteroidota</taxon>
        <taxon>Cytophagia</taxon>
        <taxon>Cytophagales</taxon>
        <taxon>Cyclobacteriaceae</taxon>
        <taxon>Cyclobacterium</taxon>
    </lineage>
</organism>
<evidence type="ECO:0000313" key="1">
    <source>
        <dbReference type="EMBL" id="MDN3689732.1"/>
    </source>
</evidence>
<dbReference type="RefSeq" id="WP_240459304.1">
    <property type="nucleotide sequence ID" value="NZ_JAUFQS010000041.1"/>
</dbReference>
<comment type="caution">
    <text evidence="1">The sequence shown here is derived from an EMBL/GenBank/DDBJ whole genome shotgun (WGS) entry which is preliminary data.</text>
</comment>
<dbReference type="EMBL" id="JAUFQS010000041">
    <property type="protein sequence ID" value="MDN3689732.1"/>
    <property type="molecule type" value="Genomic_DNA"/>
</dbReference>
<keyword evidence="2" id="KW-1185">Reference proteome</keyword>
<proteinExistence type="predicted"/>
<accession>A0ABT8CBG7</accession>
<gene>
    <name evidence="1" type="ORF">QWZ15_18050</name>
</gene>
<dbReference type="Proteomes" id="UP001236663">
    <property type="component" value="Unassembled WGS sequence"/>
</dbReference>
<name>A0ABT8CBG7_9BACT</name>